<dbReference type="Gramene" id="TraesCLE_scaffold_046640_01G000100.1">
    <property type="protein sequence ID" value="TraesCLE_scaffold_046640_01G000100.1"/>
    <property type="gene ID" value="TraesCLE_scaffold_046640_01G000100"/>
</dbReference>
<organism evidence="4">
    <name type="scientific">Triticum aestivum</name>
    <name type="common">Wheat</name>
    <dbReference type="NCBI Taxonomy" id="4565"/>
    <lineage>
        <taxon>Eukaryota</taxon>
        <taxon>Viridiplantae</taxon>
        <taxon>Streptophyta</taxon>
        <taxon>Embryophyta</taxon>
        <taxon>Tracheophyta</taxon>
        <taxon>Spermatophyta</taxon>
        <taxon>Magnoliopsida</taxon>
        <taxon>Liliopsida</taxon>
        <taxon>Poales</taxon>
        <taxon>Poaceae</taxon>
        <taxon>BOP clade</taxon>
        <taxon>Pooideae</taxon>
        <taxon>Triticodae</taxon>
        <taxon>Triticeae</taxon>
        <taxon>Triticinae</taxon>
        <taxon>Triticum</taxon>
    </lineage>
</organism>
<dbReference type="OrthoDB" id="10291434at2759"/>
<dbReference type="Gramene" id="TraesCS3D03G0961600.1">
    <property type="protein sequence ID" value="TraesCS3D03G0961600.1.CDS"/>
    <property type="gene ID" value="TraesCS3D03G0961600"/>
</dbReference>
<evidence type="ECO:0000313" key="4">
    <source>
        <dbReference type="EnsemblPlants" id="TraesCS3D02G437900.1"/>
    </source>
</evidence>
<dbReference type="EnsemblPlants" id="TraesCS3D02G437900.1">
    <property type="protein sequence ID" value="TraesCS3D02G437900.1"/>
    <property type="gene ID" value="TraesCS3D02G437900"/>
</dbReference>
<protein>
    <submittedName>
        <fullName evidence="4">Uncharacterized protein</fullName>
    </submittedName>
</protein>
<dbReference type="PANTHER" id="PTHR32133">
    <property type="entry name" value="OS07G0120400 PROTEIN"/>
    <property type="match status" value="1"/>
</dbReference>
<gene>
    <name evidence="4" type="primary">LOC123080406</name>
</gene>
<dbReference type="Gene3D" id="1.20.1280.50">
    <property type="match status" value="1"/>
</dbReference>
<dbReference type="Gramene" id="TraesSTA3D03G01962370.1">
    <property type="protein sequence ID" value="TraesSTA3D03G01962370.1"/>
    <property type="gene ID" value="TraesSTA3D03G01962370"/>
</dbReference>
<dbReference type="Proteomes" id="UP000019116">
    <property type="component" value="Chromosome 3D"/>
</dbReference>
<dbReference type="Gramene" id="TraesRN3D0101003900.1">
    <property type="protein sequence ID" value="TraesRN3D0101003900.1"/>
    <property type="gene ID" value="TraesRN3D0101003900"/>
</dbReference>
<dbReference type="Gramene" id="TraesWEE_scaffold_046876_01G000100.1">
    <property type="protein sequence ID" value="TraesWEE_scaffold_046876_01G000100.1"/>
    <property type="gene ID" value="TraesWEE_scaffold_046876_01G000100"/>
</dbReference>
<evidence type="ECO:0000256" key="1">
    <source>
        <dbReference type="SAM" id="MobiDB-lite"/>
    </source>
</evidence>
<evidence type="ECO:0000313" key="5">
    <source>
        <dbReference type="Proteomes" id="UP000019116"/>
    </source>
</evidence>
<dbReference type="AlphaFoldDB" id="A0A3B6GZZ2"/>
<evidence type="ECO:0000259" key="3">
    <source>
        <dbReference type="Pfam" id="PF23635"/>
    </source>
</evidence>
<evidence type="ECO:0000259" key="2">
    <source>
        <dbReference type="Pfam" id="PF00646"/>
    </source>
</evidence>
<feature type="compositionally biased region" description="Polar residues" evidence="1">
    <location>
        <begin position="31"/>
        <end position="42"/>
    </location>
</feature>
<dbReference type="Gramene" id="TraesROB_scaffold_101583_01G000200.1">
    <property type="protein sequence ID" value="TraesROB_scaffold_101583_01G000200.1"/>
    <property type="gene ID" value="TraesROB_scaffold_101583_01G000200"/>
</dbReference>
<proteinExistence type="predicted"/>
<keyword evidence="5" id="KW-1185">Reference proteome</keyword>
<dbReference type="InterPro" id="IPR056594">
    <property type="entry name" value="AT5G49610-like_b-prop"/>
</dbReference>
<feature type="domain" description="F-box" evidence="2">
    <location>
        <begin position="63"/>
        <end position="100"/>
    </location>
</feature>
<dbReference type="OMA" id="PHYPYEC"/>
<feature type="region of interest" description="Disordered" evidence="1">
    <location>
        <begin position="1"/>
        <end position="64"/>
    </location>
</feature>
<dbReference type="InterPro" id="IPR036047">
    <property type="entry name" value="F-box-like_dom_sf"/>
</dbReference>
<dbReference type="SUPFAM" id="SSF81383">
    <property type="entry name" value="F-box domain"/>
    <property type="match status" value="1"/>
</dbReference>
<dbReference type="Gramene" id="TraesCAD_scaffold_060965_01G000100.1">
    <property type="protein sequence ID" value="TraesCAD_scaffold_060965_01G000100.1"/>
    <property type="gene ID" value="TraesCAD_scaffold_060965_01G000100"/>
</dbReference>
<feature type="compositionally biased region" description="Polar residues" evidence="1">
    <location>
        <begin position="1"/>
        <end position="15"/>
    </location>
</feature>
<reference evidence="4" key="1">
    <citation type="submission" date="2018-08" db="EMBL/GenBank/DDBJ databases">
        <authorList>
            <person name="Rossello M."/>
        </authorList>
    </citation>
    <scope>NUCLEOTIDE SEQUENCE [LARGE SCALE GENOMIC DNA]</scope>
    <source>
        <strain evidence="4">cv. Chinese Spring</strain>
    </source>
</reference>
<feature type="domain" description="F-box protein AT5G49610-like beta-propeller" evidence="3">
    <location>
        <begin position="151"/>
        <end position="370"/>
    </location>
</feature>
<sequence length="448" mass="51173">MLQKGSQNQSPRFASTTRRRRGQRHPPQPTKSPTERSPSMSTRGEMAPRRRSTSPPPASLPDDDDMLREILLRLPPRPSSLPRASRVCKRWRRLVADPRFQRRFRDHHHGKPPLLGFFFEDYRSCPFVPVLDRPDRIPRDRFSMSRREDNRIVDCRHGLVLFLSGRPPRSPSVWDPVARKQRCLTLPPELDNDRMYFFNRAVLRPARGQGRRSSQFQVALVAYDDRGEARASAWVYSSETGIWSKSKSLQLQSSVPMDQSSTLIGNSLYWLHTYAPHVLQDHRQYFVLEFDLNNQSLAMTELPAHIEPGYHTLRIMPAEDGGLGFIHLSLFNAQLWKREPDSDGSAVWVLDRAIEFGELGSTCKGDSLTLVGFAEESNAILVSTASGVFVVYLQSMEFKKLSNTVFFFPHYPYECCYAAGTGIVDVHGRDEVLKYMGDARLLAHVSTL</sequence>
<name>A0A3B6GZZ2_WHEAT</name>
<dbReference type="PANTHER" id="PTHR32133:SF360">
    <property type="entry name" value="F-BOX DOMAIN-CONTAINING PROTEIN"/>
    <property type="match status" value="1"/>
</dbReference>
<dbReference type="Pfam" id="PF00646">
    <property type="entry name" value="F-box"/>
    <property type="match status" value="1"/>
</dbReference>
<dbReference type="InterPro" id="IPR001810">
    <property type="entry name" value="F-box_dom"/>
</dbReference>
<accession>A0A3B6GZZ2</accession>
<dbReference type="Gramene" id="TraesCS3D02G437900.1">
    <property type="protein sequence ID" value="TraesCS3D02G437900.1"/>
    <property type="gene ID" value="TraesCS3D02G437900"/>
</dbReference>
<reference evidence="4" key="2">
    <citation type="submission" date="2018-10" db="UniProtKB">
        <authorList>
            <consortium name="EnsemblPlants"/>
        </authorList>
    </citation>
    <scope>IDENTIFICATION</scope>
</reference>
<dbReference type="Pfam" id="PF23635">
    <property type="entry name" value="Beta-prop_AT5G49610-like"/>
    <property type="match status" value="1"/>
</dbReference>